<proteinExistence type="inferred from homology"/>
<dbReference type="Gene3D" id="3.40.50.10810">
    <property type="entry name" value="Tandem AAA-ATPase domain"/>
    <property type="match status" value="1"/>
</dbReference>
<dbReference type="InterPro" id="IPR038718">
    <property type="entry name" value="SNF2-like_sf"/>
</dbReference>
<accession>A0A9P4MMA8</accession>
<keyword evidence="4" id="KW-0378">Hydrolase</keyword>
<dbReference type="CDD" id="cd18793">
    <property type="entry name" value="SF2_C_SNF"/>
    <property type="match status" value="1"/>
</dbReference>
<feature type="region of interest" description="Disordered" evidence="9">
    <location>
        <begin position="1749"/>
        <end position="1799"/>
    </location>
</feature>
<dbReference type="InterPro" id="IPR049730">
    <property type="entry name" value="SNF2/RAD54-like_C"/>
</dbReference>
<dbReference type="SMART" id="SM00490">
    <property type="entry name" value="HELICc"/>
    <property type="match status" value="1"/>
</dbReference>
<feature type="region of interest" description="Disordered" evidence="9">
    <location>
        <begin position="1644"/>
        <end position="1721"/>
    </location>
</feature>
<feature type="compositionally biased region" description="Basic and acidic residues" evidence="9">
    <location>
        <begin position="1819"/>
        <end position="1833"/>
    </location>
</feature>
<name>A0A9P4MMA8_9PEZI</name>
<dbReference type="GO" id="GO:0004386">
    <property type="term" value="F:helicase activity"/>
    <property type="evidence" value="ECO:0007669"/>
    <property type="project" value="UniProtKB-KW"/>
</dbReference>
<evidence type="ECO:0000256" key="8">
    <source>
        <dbReference type="ARBA" id="ARBA00023242"/>
    </source>
</evidence>
<dbReference type="PROSITE" id="PS51192">
    <property type="entry name" value="HELICASE_ATP_BIND_1"/>
    <property type="match status" value="1"/>
</dbReference>
<evidence type="ECO:0000259" key="11">
    <source>
        <dbReference type="PROSITE" id="PS51192"/>
    </source>
</evidence>
<dbReference type="Gene3D" id="1.10.150.50">
    <property type="entry name" value="Transcription Factor, Ets-1"/>
    <property type="match status" value="1"/>
</dbReference>
<feature type="compositionally biased region" description="Polar residues" evidence="9">
    <location>
        <begin position="1644"/>
        <end position="1708"/>
    </location>
</feature>
<keyword evidence="8" id="KW-0539">Nucleus</keyword>
<evidence type="ECO:0000259" key="12">
    <source>
        <dbReference type="PROSITE" id="PS51194"/>
    </source>
</evidence>
<dbReference type="GO" id="GO:0005634">
    <property type="term" value="C:nucleus"/>
    <property type="evidence" value="ECO:0007669"/>
    <property type="project" value="UniProtKB-SubCell"/>
</dbReference>
<dbReference type="Proteomes" id="UP000799439">
    <property type="component" value="Unassembled WGS sequence"/>
</dbReference>
<dbReference type="PROSITE" id="PS50105">
    <property type="entry name" value="SAM_DOMAIN"/>
    <property type="match status" value="1"/>
</dbReference>
<dbReference type="Gene3D" id="3.40.50.300">
    <property type="entry name" value="P-loop containing nucleotide triphosphate hydrolases"/>
    <property type="match status" value="1"/>
</dbReference>
<feature type="region of interest" description="Disordered" evidence="9">
    <location>
        <begin position="1814"/>
        <end position="1852"/>
    </location>
</feature>
<feature type="region of interest" description="Disordered" evidence="9">
    <location>
        <begin position="537"/>
        <end position="570"/>
    </location>
</feature>
<feature type="domain" description="SAM" evidence="10">
    <location>
        <begin position="11"/>
        <end position="90"/>
    </location>
</feature>
<keyword evidence="6" id="KW-0067">ATP-binding</keyword>
<evidence type="ECO:0000256" key="6">
    <source>
        <dbReference type="ARBA" id="ARBA00022840"/>
    </source>
</evidence>
<dbReference type="OrthoDB" id="2020972at2759"/>
<evidence type="ECO:0000256" key="9">
    <source>
        <dbReference type="SAM" id="MobiDB-lite"/>
    </source>
</evidence>
<dbReference type="CDD" id="cd18007">
    <property type="entry name" value="DEXHc_ATRX-like"/>
    <property type="match status" value="1"/>
</dbReference>
<dbReference type="PANTHER" id="PTHR45797">
    <property type="entry name" value="RAD54-LIKE"/>
    <property type="match status" value="1"/>
</dbReference>
<dbReference type="SMART" id="SM00487">
    <property type="entry name" value="DEXDc"/>
    <property type="match status" value="1"/>
</dbReference>
<keyword evidence="7" id="KW-0238">DNA-binding</keyword>
<evidence type="ECO:0000259" key="10">
    <source>
        <dbReference type="PROSITE" id="PS50105"/>
    </source>
</evidence>
<dbReference type="Pfam" id="PF07647">
    <property type="entry name" value="SAM_2"/>
    <property type="match status" value="1"/>
</dbReference>
<evidence type="ECO:0000256" key="7">
    <source>
        <dbReference type="ARBA" id="ARBA00023125"/>
    </source>
</evidence>
<dbReference type="InterPro" id="IPR001650">
    <property type="entry name" value="Helicase_C-like"/>
</dbReference>
<feature type="region of interest" description="Disordered" evidence="9">
    <location>
        <begin position="487"/>
        <end position="516"/>
    </location>
</feature>
<dbReference type="PROSITE" id="PS51194">
    <property type="entry name" value="HELICASE_CTER"/>
    <property type="match status" value="1"/>
</dbReference>
<dbReference type="GO" id="GO:0005524">
    <property type="term" value="F:ATP binding"/>
    <property type="evidence" value="ECO:0007669"/>
    <property type="project" value="UniProtKB-KW"/>
</dbReference>
<evidence type="ECO:0000313" key="13">
    <source>
        <dbReference type="EMBL" id="KAF2158098.1"/>
    </source>
</evidence>
<dbReference type="InterPro" id="IPR056026">
    <property type="entry name" value="DUF7607"/>
</dbReference>
<gene>
    <name evidence="13" type="ORF">K461DRAFT_290349</name>
</gene>
<feature type="region of interest" description="Disordered" evidence="9">
    <location>
        <begin position="643"/>
        <end position="706"/>
    </location>
</feature>
<feature type="domain" description="Helicase ATP-binding" evidence="11">
    <location>
        <begin position="960"/>
        <end position="1176"/>
    </location>
</feature>
<evidence type="ECO:0000313" key="14">
    <source>
        <dbReference type="Proteomes" id="UP000799439"/>
    </source>
</evidence>
<evidence type="ECO:0000256" key="2">
    <source>
        <dbReference type="ARBA" id="ARBA00007025"/>
    </source>
</evidence>
<dbReference type="EMBL" id="ML996081">
    <property type="protein sequence ID" value="KAF2158098.1"/>
    <property type="molecule type" value="Genomic_DNA"/>
</dbReference>
<protein>
    <submittedName>
        <fullName evidence="13">Uncharacterized protein</fullName>
    </submittedName>
</protein>
<feature type="compositionally biased region" description="Basic and acidic residues" evidence="9">
    <location>
        <begin position="644"/>
        <end position="659"/>
    </location>
</feature>
<dbReference type="SUPFAM" id="SSF52540">
    <property type="entry name" value="P-loop containing nucleoside triphosphate hydrolases"/>
    <property type="match status" value="2"/>
</dbReference>
<dbReference type="InterPro" id="IPR014001">
    <property type="entry name" value="Helicase_ATP-bd"/>
</dbReference>
<dbReference type="InterPro" id="IPR013761">
    <property type="entry name" value="SAM/pointed_sf"/>
</dbReference>
<feature type="compositionally biased region" description="Low complexity" evidence="9">
    <location>
        <begin position="671"/>
        <end position="686"/>
    </location>
</feature>
<dbReference type="Pfam" id="PF24580">
    <property type="entry name" value="DUF7607"/>
    <property type="match status" value="1"/>
</dbReference>
<keyword evidence="3" id="KW-0547">Nucleotide-binding</keyword>
<keyword evidence="5" id="KW-0347">Helicase</keyword>
<comment type="similarity">
    <text evidence="2">Belongs to the SNF2/RAD54 helicase family.</text>
</comment>
<dbReference type="SUPFAM" id="SSF47769">
    <property type="entry name" value="SAM/Pointed domain"/>
    <property type="match status" value="1"/>
</dbReference>
<feature type="domain" description="Helicase C-terminal" evidence="12">
    <location>
        <begin position="1357"/>
        <end position="1514"/>
    </location>
</feature>
<dbReference type="PANTHER" id="PTHR45797:SF1">
    <property type="entry name" value="HELICASE ARIP4"/>
    <property type="match status" value="1"/>
</dbReference>
<dbReference type="InterPro" id="IPR044574">
    <property type="entry name" value="ARIP4-like"/>
</dbReference>
<dbReference type="Pfam" id="PF00271">
    <property type="entry name" value="Helicase_C"/>
    <property type="match status" value="1"/>
</dbReference>
<keyword evidence="14" id="KW-1185">Reference proteome</keyword>
<comment type="subcellular location">
    <subcellularLocation>
        <location evidence="1">Nucleus</location>
    </subcellularLocation>
</comment>
<evidence type="ECO:0000256" key="5">
    <source>
        <dbReference type="ARBA" id="ARBA00022806"/>
    </source>
</evidence>
<dbReference type="Pfam" id="PF00176">
    <property type="entry name" value="SNF2-rel_dom"/>
    <property type="match status" value="1"/>
</dbReference>
<evidence type="ECO:0000256" key="4">
    <source>
        <dbReference type="ARBA" id="ARBA00022801"/>
    </source>
</evidence>
<comment type="caution">
    <text evidence="13">The sequence shown here is derived from an EMBL/GenBank/DDBJ whole genome shotgun (WGS) entry which is preliminary data.</text>
</comment>
<dbReference type="GO" id="GO:0016887">
    <property type="term" value="F:ATP hydrolysis activity"/>
    <property type="evidence" value="ECO:0007669"/>
    <property type="project" value="InterPro"/>
</dbReference>
<evidence type="ECO:0000256" key="1">
    <source>
        <dbReference type="ARBA" id="ARBA00004123"/>
    </source>
</evidence>
<organism evidence="13 14">
    <name type="scientific">Myriangium duriaei CBS 260.36</name>
    <dbReference type="NCBI Taxonomy" id="1168546"/>
    <lineage>
        <taxon>Eukaryota</taxon>
        <taxon>Fungi</taxon>
        <taxon>Dikarya</taxon>
        <taxon>Ascomycota</taxon>
        <taxon>Pezizomycotina</taxon>
        <taxon>Dothideomycetes</taxon>
        <taxon>Dothideomycetidae</taxon>
        <taxon>Myriangiales</taxon>
        <taxon>Myriangiaceae</taxon>
        <taxon>Myriangium</taxon>
    </lineage>
</organism>
<dbReference type="GO" id="GO:0003677">
    <property type="term" value="F:DNA binding"/>
    <property type="evidence" value="ECO:0007669"/>
    <property type="project" value="UniProtKB-KW"/>
</dbReference>
<sequence>MSYATEDPWRWNISEVKSWVRNQLPQIAKSIPNALLPDLPKLANSFEEQEISGHVLLTDVTTDFLKAECNIRAHGRRSTVLNAIRELRRASTTYSFQSLSIPDQNPARQPIGTQIAPLFSAETSFNEIHSPSSSRADLSSTLLQVKLDSQSVSLVRKRESLVDDGTGRKRRKLDLTAQPSPFIQEIVSTDYTSAAQPILGFLPQKKFSLDELIYGDVGPGEPIPDTPEEEHDVFTFAYSPLALGTRQFAKRQMLHLFQAPYQSVSYRGKSSAALFPYRESLLLPGVQRSLTVIPESDEDSPIRITEAMLIDDGHAPLKAQGNNEWDFLLGKYPAQADDEVLPLYKKADSENSSISSSLFAEMKAEEEERARALHGKLSKEQAESVIDSAIEELVDVWYQSKRARLEERSAHSLWRSGRATNSKARTIRKQNKIMINHLGGRLEKMRGELLIHLWNTEKELRKQCAILQPTIEDLELEKWKQALWKRPVAPPPHQGATAKRHLSSNGVTENPPLVDVDHQMSESDSFVVEDGHELTGATGGAAISSDWSSPLRPSQRRRKHGPHADETVSLPELELLPDEPIEEVDADLEAGYEMASNADSLPALAENTITHIGSSPPLLGAAAPSDDDISFTPLSDDTSAFATHKSERSHATASLKDRANVNPNTAKPKSDVVVISSDISSGSSDDSPAKPSAQQDNSLKGDPHKVSKRQISGWNWAVLMRSVDRKRLISKVILSLEEEIRGSMCGQFMNNGGSKEWLYMIVTEALGERNARQKSPINGNYYPTTRQRFARLYSCWNNVDRAFWDRDLPENLWTPEIDTHDLDGWADYVAKELPRITQFSDTEDEVETFASNTSSHPGKAIVISDSSDDRVVELGKKKRRVKPDAGAKAKRENAIHRMEKYNESQKQDIEAILLSSDREEEEVLVNIAKTDDEAPVYFNPEIVRRLKNHQIDGVRFMWREVTEEGGQGCVLAHTMGLGKTCQAVTILVVLKEAIENPLTCAALPEDLRSLRALVLCPPTVLQNWEREIEQWSPPSQPKFFRVFKIDSTGNDQQERLEILRDWSRTNGILLMGYEMFRRLTQVVTKNSDDYSAPKPSECPQSSNKLGIQEQKEVALMLLNSATLVIADEAHQLRNEATAISQSARRIKVQRRIALTGTPMSNDSQEIFSLINWVAPNYLGSSTEFRSRFGIPIAEGNYADSTREQVRKAKRKLEVLNKEIAPKINRADITVLKGALPTKTEYSLTIPLTDLQIKIYRKYVDFITGDLSRGEKRLAQMEFLGWIANLTLLCNHPNAFRKKLLESKPTNNARHSDIDDSEHVPADDEHVTNLGLTPKMIQELAADIPEIASAQASYRMVLIEKILSLSLQNGDKVLIFSQSLPTLDCMQEFLNALHARWRRIDGNTEIPKRDKILAELRSGKLDVLVISTKAGGQGLNMQDANRVIIIDYGWNPSLEEQAVGRAYRLGQKKDVFVYRFIAAGTFEDKLYNTGVFKSQLSSRVIDKKNPVRQAQKDLKDWIFYPRAIEQGDVDSECGKDPKVLDLILAKQRSGEFEPFIKSIRTMETLQREGDDEPLNAEEEAEVRNESLHLSMIRRKVPVSAPRRSPAAPFVSTARVSSGHISQSATLPHGEHVMTSSMMPASAFQSSPHGINTQLPPVQHSSGETQLQQSVQTDSTRPLLAQNHSGTHTNNTPLTFAMTQQGSNQSSSHPPQLPPRLGDLSNPEARPRLKVLFPHGKLDSFFHRASRASLQAPDSGAYQLSPPRAAPSLQHRIDGGDGPRNSALLHHLRPHGSASSIASPASDVSALPLPSIAPPYQLSDRLSRGDSHESFRTPERGNSPATIDPHSRTPSLEASEIAQAFSASFGAEPGAQFQ</sequence>
<dbReference type="InterPro" id="IPR001660">
    <property type="entry name" value="SAM"/>
</dbReference>
<evidence type="ECO:0000256" key="3">
    <source>
        <dbReference type="ARBA" id="ARBA00022741"/>
    </source>
</evidence>
<reference evidence="13" key="1">
    <citation type="journal article" date="2020" name="Stud. Mycol.">
        <title>101 Dothideomycetes genomes: a test case for predicting lifestyles and emergence of pathogens.</title>
        <authorList>
            <person name="Haridas S."/>
            <person name="Albert R."/>
            <person name="Binder M."/>
            <person name="Bloem J."/>
            <person name="Labutti K."/>
            <person name="Salamov A."/>
            <person name="Andreopoulos B."/>
            <person name="Baker S."/>
            <person name="Barry K."/>
            <person name="Bills G."/>
            <person name="Bluhm B."/>
            <person name="Cannon C."/>
            <person name="Castanera R."/>
            <person name="Culley D."/>
            <person name="Daum C."/>
            <person name="Ezra D."/>
            <person name="Gonzalez J."/>
            <person name="Henrissat B."/>
            <person name="Kuo A."/>
            <person name="Liang C."/>
            <person name="Lipzen A."/>
            <person name="Lutzoni F."/>
            <person name="Magnuson J."/>
            <person name="Mondo S."/>
            <person name="Nolan M."/>
            <person name="Ohm R."/>
            <person name="Pangilinan J."/>
            <person name="Park H.-J."/>
            <person name="Ramirez L."/>
            <person name="Alfaro M."/>
            <person name="Sun H."/>
            <person name="Tritt A."/>
            <person name="Yoshinaga Y."/>
            <person name="Zwiers L.-H."/>
            <person name="Turgeon B."/>
            <person name="Goodwin S."/>
            <person name="Spatafora J."/>
            <person name="Crous P."/>
            <person name="Grigoriev I."/>
        </authorList>
    </citation>
    <scope>NUCLEOTIDE SEQUENCE</scope>
    <source>
        <strain evidence="13">CBS 260.36</strain>
    </source>
</reference>
<dbReference type="InterPro" id="IPR000330">
    <property type="entry name" value="SNF2_N"/>
</dbReference>
<dbReference type="InterPro" id="IPR027417">
    <property type="entry name" value="P-loop_NTPase"/>
</dbReference>